<dbReference type="KEGG" id="ccos:Pan44_10250"/>
<proteinExistence type="predicted"/>
<keyword evidence="2" id="KW-1185">Reference proteome</keyword>
<gene>
    <name evidence="1" type="ORF">Pan44_10250</name>
</gene>
<dbReference type="InParanoid" id="A0A517SA53"/>
<evidence type="ECO:0000313" key="1">
    <source>
        <dbReference type="EMBL" id="QDT53010.1"/>
    </source>
</evidence>
<dbReference type="AlphaFoldDB" id="A0A517SA53"/>
<accession>A0A517SA53</accession>
<dbReference type="Proteomes" id="UP000315700">
    <property type="component" value="Chromosome"/>
</dbReference>
<protein>
    <submittedName>
        <fullName evidence="1">Uncharacterized protein</fullName>
    </submittedName>
</protein>
<reference evidence="1 2" key="1">
    <citation type="submission" date="2019-02" db="EMBL/GenBank/DDBJ databases">
        <title>Deep-cultivation of Planctomycetes and their phenomic and genomic characterization uncovers novel biology.</title>
        <authorList>
            <person name="Wiegand S."/>
            <person name="Jogler M."/>
            <person name="Boedeker C."/>
            <person name="Pinto D."/>
            <person name="Vollmers J."/>
            <person name="Rivas-Marin E."/>
            <person name="Kohn T."/>
            <person name="Peeters S.H."/>
            <person name="Heuer A."/>
            <person name="Rast P."/>
            <person name="Oberbeckmann S."/>
            <person name="Bunk B."/>
            <person name="Jeske O."/>
            <person name="Meyerdierks A."/>
            <person name="Storesund J.E."/>
            <person name="Kallscheuer N."/>
            <person name="Luecker S."/>
            <person name="Lage O.M."/>
            <person name="Pohl T."/>
            <person name="Merkel B.J."/>
            <person name="Hornburger P."/>
            <person name="Mueller R.-W."/>
            <person name="Bruemmer F."/>
            <person name="Labrenz M."/>
            <person name="Spormann A.M."/>
            <person name="Op den Camp H."/>
            <person name="Overmann J."/>
            <person name="Amann R."/>
            <person name="Jetten M.S.M."/>
            <person name="Mascher T."/>
            <person name="Medema M.H."/>
            <person name="Devos D.P."/>
            <person name="Kaster A.-K."/>
            <person name="Ovreas L."/>
            <person name="Rohde M."/>
            <person name="Galperin M.Y."/>
            <person name="Jogler C."/>
        </authorList>
    </citation>
    <scope>NUCLEOTIDE SEQUENCE [LARGE SCALE GENOMIC DNA]</scope>
    <source>
        <strain evidence="1 2">Pan44</strain>
    </source>
</reference>
<name>A0A517SA53_9PLAN</name>
<dbReference type="RefSeq" id="WP_145027852.1">
    <property type="nucleotide sequence ID" value="NZ_CP036271.1"/>
</dbReference>
<dbReference type="EMBL" id="CP036271">
    <property type="protein sequence ID" value="QDT53010.1"/>
    <property type="molecule type" value="Genomic_DNA"/>
</dbReference>
<organism evidence="1 2">
    <name type="scientific">Caulifigura coniformis</name>
    <dbReference type="NCBI Taxonomy" id="2527983"/>
    <lineage>
        <taxon>Bacteria</taxon>
        <taxon>Pseudomonadati</taxon>
        <taxon>Planctomycetota</taxon>
        <taxon>Planctomycetia</taxon>
        <taxon>Planctomycetales</taxon>
        <taxon>Planctomycetaceae</taxon>
        <taxon>Caulifigura</taxon>
    </lineage>
</organism>
<sequence>MRAAVERLAEDCSQLETVFQETVVESWKTGGAEMVESAFRTLPITEARAVMADNLLNAGWEASASRPERKALKEFATLIERIAQLVQIANTFTAAETDEEKRLRCKDTQAQVAKFRTSLADLTKICEAVEKEAGALATPLTGIADVDQHNQVTTDEQDLWLSRAQVAVRLNRTAESIRRKVKKLEIEPAFREGGQANGKTFYRLGDLLEDGRE</sequence>
<evidence type="ECO:0000313" key="2">
    <source>
        <dbReference type="Proteomes" id="UP000315700"/>
    </source>
</evidence>